<dbReference type="Pfam" id="PF01983">
    <property type="entry name" value="CofC"/>
    <property type="match status" value="1"/>
</dbReference>
<comment type="catalytic activity">
    <reaction evidence="5">
        <text>(2R)-3-phosphoglycerate + GTP + H(+) = 3-[(R)-glyceryl]-diphospho-5'-guanosine + diphosphate</text>
        <dbReference type="Rhea" id="RHEA:63440"/>
        <dbReference type="ChEBI" id="CHEBI:15378"/>
        <dbReference type="ChEBI" id="CHEBI:33019"/>
        <dbReference type="ChEBI" id="CHEBI:37565"/>
        <dbReference type="ChEBI" id="CHEBI:58272"/>
        <dbReference type="ChEBI" id="CHEBI:147306"/>
        <dbReference type="EC" id="2.7.7.106"/>
    </reaction>
</comment>
<accession>A0A2S4HG32</accession>
<evidence type="ECO:0000313" key="7">
    <source>
        <dbReference type="Proteomes" id="UP000237222"/>
    </source>
</evidence>
<comment type="function">
    <text evidence="5">Guanylyltransferase that catalyzes the activation of (2R)-3-phosphoglycerate (3PG) as 3-[(R)-glyceryl]-diphospho-5'-guanosine, via the condensation of 3PG with GTP. It is involved in the biosynthesis of a derivative of the hydride carrier cofactor coenzyme F420, 3PG-F420.</text>
</comment>
<dbReference type="Proteomes" id="UP000237222">
    <property type="component" value="Unassembled WGS sequence"/>
</dbReference>
<evidence type="ECO:0000256" key="2">
    <source>
        <dbReference type="ARBA" id="ARBA00022695"/>
    </source>
</evidence>
<dbReference type="GO" id="GO:0052645">
    <property type="term" value="P:F420-0 metabolic process"/>
    <property type="evidence" value="ECO:0007669"/>
    <property type="project" value="UniProtKB-UniRule"/>
</dbReference>
<gene>
    <name evidence="6" type="primary">cofC</name>
    <name evidence="5" type="synonym">fbiD</name>
    <name evidence="6" type="ORF">C0068_09765</name>
</gene>
<keyword evidence="3 5" id="KW-0547">Nucleotide-binding</keyword>
<evidence type="ECO:0000313" key="6">
    <source>
        <dbReference type="EMBL" id="POP52899.1"/>
    </source>
</evidence>
<dbReference type="UniPathway" id="UPA00071"/>
<evidence type="ECO:0000256" key="5">
    <source>
        <dbReference type="HAMAP-Rule" id="MF_02114"/>
    </source>
</evidence>
<reference evidence="6" key="1">
    <citation type="submission" date="2018-01" db="EMBL/GenBank/DDBJ databases">
        <authorList>
            <person name="Yu X.-D."/>
        </authorList>
    </citation>
    <scope>NUCLEOTIDE SEQUENCE</scope>
    <source>
        <strain evidence="6">ZX-21</strain>
    </source>
</reference>
<evidence type="ECO:0000256" key="4">
    <source>
        <dbReference type="ARBA" id="ARBA00023134"/>
    </source>
</evidence>
<sequence length="271" mass="29222">MSIGPLMSSRNIDNKSKRTEAYNTMWALLPLKDFVQAKQRLAGTLTVSERRGLFHAMVEDVLTVLAAHPSFERIVVVSDDPAAQLLAEHYGIDCWSERELGVSGLNAVVSAALQKMAGLQLGLPQVTSAMVVHGDLPLLGAQELNTLIDQHTELMKTHSSAVTIATDRHGRGSNILVCDPARAPTLAYGQDSCEAHYAAATAMHLPAQILALQGISQDIDTREDLQHLLSMAPTSAAERTLTYLFQAGIAQRLQHLQSGPANTSTPVWSAV</sequence>
<dbReference type="InterPro" id="IPR029044">
    <property type="entry name" value="Nucleotide-diphossugar_trans"/>
</dbReference>
<dbReference type="GO" id="GO:0005525">
    <property type="term" value="F:GTP binding"/>
    <property type="evidence" value="ECO:0007669"/>
    <property type="project" value="UniProtKB-KW"/>
</dbReference>
<dbReference type="AlphaFoldDB" id="A0A2S4HG32"/>
<dbReference type="EC" id="2.7.7.106" evidence="5"/>
<comment type="similarity">
    <text evidence="5">Belongs to the CofC family.</text>
</comment>
<dbReference type="SUPFAM" id="SSF53448">
    <property type="entry name" value="Nucleotide-diphospho-sugar transferases"/>
    <property type="match status" value="1"/>
</dbReference>
<evidence type="ECO:0000256" key="1">
    <source>
        <dbReference type="ARBA" id="ARBA00022679"/>
    </source>
</evidence>
<dbReference type="InterPro" id="IPR002835">
    <property type="entry name" value="CofC"/>
</dbReference>
<keyword evidence="4 5" id="KW-0342">GTP-binding</keyword>
<dbReference type="Gene3D" id="3.90.550.10">
    <property type="entry name" value="Spore Coat Polysaccharide Biosynthesis Protein SpsA, Chain A"/>
    <property type="match status" value="1"/>
</dbReference>
<proteinExistence type="inferred from homology"/>
<keyword evidence="1 5" id="KW-0808">Transferase</keyword>
<dbReference type="PANTHER" id="PTHR40392">
    <property type="entry name" value="2-PHOSPHO-L-LACTATE GUANYLYLTRANSFERASE"/>
    <property type="match status" value="1"/>
</dbReference>
<dbReference type="HAMAP" id="MF_02114">
    <property type="entry name" value="CofC"/>
    <property type="match status" value="1"/>
</dbReference>
<organism evidence="6 7">
    <name type="scientific">Zhongshania marina</name>
    <dbReference type="NCBI Taxonomy" id="2304603"/>
    <lineage>
        <taxon>Bacteria</taxon>
        <taxon>Pseudomonadati</taxon>
        <taxon>Pseudomonadota</taxon>
        <taxon>Gammaproteobacteria</taxon>
        <taxon>Cellvibrionales</taxon>
        <taxon>Spongiibacteraceae</taxon>
        <taxon>Zhongshania</taxon>
    </lineage>
</organism>
<dbReference type="EMBL" id="PQGG01000021">
    <property type="protein sequence ID" value="POP52899.1"/>
    <property type="molecule type" value="Genomic_DNA"/>
</dbReference>
<evidence type="ECO:0000256" key="3">
    <source>
        <dbReference type="ARBA" id="ARBA00022741"/>
    </source>
</evidence>
<comment type="pathway">
    <text evidence="5">Cofactor biosynthesis; coenzyme F420 biosynthesis.</text>
</comment>
<dbReference type="PANTHER" id="PTHR40392:SF1">
    <property type="entry name" value="2-PHOSPHO-L-LACTATE GUANYLYLTRANSFERASE"/>
    <property type="match status" value="1"/>
</dbReference>
<dbReference type="GO" id="GO:0043814">
    <property type="term" value="F:phospholactate guanylyltransferase activity"/>
    <property type="evidence" value="ECO:0007669"/>
    <property type="project" value="InterPro"/>
</dbReference>
<name>A0A2S4HG32_9GAMM</name>
<protein>
    <recommendedName>
        <fullName evidence="5">3-phospho-D-glycerate guanylyltransferase</fullName>
        <shortName evidence="5">3PG guanylyltransferase</shortName>
        <ecNumber evidence="5">2.7.7.106</ecNumber>
    </recommendedName>
</protein>
<keyword evidence="2 5" id="KW-0548">Nucleotidyltransferase</keyword>
<dbReference type="NCBIfam" id="TIGR03552">
    <property type="entry name" value="F420_cofC"/>
    <property type="match status" value="1"/>
</dbReference>
<comment type="caution">
    <text evidence="6">The sequence shown here is derived from an EMBL/GenBank/DDBJ whole genome shotgun (WGS) entry which is preliminary data.</text>
</comment>